<evidence type="ECO:0000313" key="2">
    <source>
        <dbReference type="EMBL" id="KUJ49067.1"/>
    </source>
</evidence>
<dbReference type="InterPro" id="IPR002059">
    <property type="entry name" value="CSP_DNA-bd"/>
</dbReference>
<proteinExistence type="predicted"/>
<dbReference type="EMBL" id="LMWI01000001">
    <property type="protein sequence ID" value="KUJ49067.1"/>
    <property type="molecule type" value="Genomic_DNA"/>
</dbReference>
<dbReference type="CDD" id="cd04458">
    <property type="entry name" value="CSP_CDS"/>
    <property type="match status" value="1"/>
</dbReference>
<name>A0A9X0LG41_9ACTN</name>
<dbReference type="PRINTS" id="PR00050">
    <property type="entry name" value="COLDSHOCK"/>
</dbReference>
<dbReference type="InterPro" id="IPR011129">
    <property type="entry name" value="CSD"/>
</dbReference>
<organism evidence="2 3">
    <name type="scientific">Micromonospora maris</name>
    <dbReference type="NCBI Taxonomy" id="1003110"/>
    <lineage>
        <taxon>Bacteria</taxon>
        <taxon>Bacillati</taxon>
        <taxon>Actinomycetota</taxon>
        <taxon>Actinomycetes</taxon>
        <taxon>Micromonosporales</taxon>
        <taxon>Micromonosporaceae</taxon>
        <taxon>Micromonospora</taxon>
    </lineage>
</organism>
<dbReference type="InterPro" id="IPR012340">
    <property type="entry name" value="NA-bd_OB-fold"/>
</dbReference>
<sequence length="143" mass="15635">MGWVVVAAVGKIIRFDEVRGYGFIAPSAGGEDVFVHANDFGEHRHLVRVGLPVEFEAVDSDRGLKAASVRIVESEPMAVGGERRLRPRVEGDEELCDVLSPTEFTTAVTEVLLRCSPSLTGAQIIAVRERFVEFSRAHGWVDG</sequence>
<dbReference type="AlphaFoldDB" id="A0A9X0LG41"/>
<dbReference type="Gene3D" id="2.40.50.140">
    <property type="entry name" value="Nucleic acid-binding proteins"/>
    <property type="match status" value="1"/>
</dbReference>
<keyword evidence="2" id="KW-0238">DNA-binding</keyword>
<evidence type="ECO:0000259" key="1">
    <source>
        <dbReference type="PROSITE" id="PS51857"/>
    </source>
</evidence>
<dbReference type="Pfam" id="PF00313">
    <property type="entry name" value="CSD"/>
    <property type="match status" value="1"/>
</dbReference>
<comment type="caution">
    <text evidence="2">The sequence shown here is derived from an EMBL/GenBank/DDBJ whole genome shotgun (WGS) entry which is preliminary data.</text>
</comment>
<evidence type="ECO:0000313" key="3">
    <source>
        <dbReference type="Proteomes" id="UP000053246"/>
    </source>
</evidence>
<dbReference type="SUPFAM" id="SSF50249">
    <property type="entry name" value="Nucleic acid-binding proteins"/>
    <property type="match status" value="1"/>
</dbReference>
<keyword evidence="3" id="KW-1185">Reference proteome</keyword>
<dbReference type="PROSITE" id="PS51857">
    <property type="entry name" value="CSD_2"/>
    <property type="match status" value="1"/>
</dbReference>
<dbReference type="SMART" id="SM00357">
    <property type="entry name" value="CSP"/>
    <property type="match status" value="1"/>
</dbReference>
<reference evidence="2 3" key="1">
    <citation type="submission" date="2015-10" db="EMBL/GenBank/DDBJ databases">
        <authorList>
            <person name="Ju K.-S."/>
            <person name="Doroghazi J.R."/>
            <person name="Metcalf W.W."/>
        </authorList>
    </citation>
    <scope>NUCLEOTIDE SEQUENCE [LARGE SCALE GENOMIC DNA]</scope>
    <source>
        <strain evidence="2 3">NRRL B-24793</strain>
    </source>
</reference>
<feature type="domain" description="CSD" evidence="1">
    <location>
        <begin position="7"/>
        <end position="71"/>
    </location>
</feature>
<dbReference type="GO" id="GO:0003677">
    <property type="term" value="F:DNA binding"/>
    <property type="evidence" value="ECO:0007669"/>
    <property type="project" value="UniProtKB-KW"/>
</dbReference>
<dbReference type="Proteomes" id="UP000053246">
    <property type="component" value="Unassembled WGS sequence"/>
</dbReference>
<gene>
    <name evidence="2" type="ORF">ADL17_08885</name>
</gene>
<protein>
    <submittedName>
        <fullName evidence="2">DNA-binding protein</fullName>
    </submittedName>
</protein>
<accession>A0A9X0LG41</accession>